<dbReference type="Pfam" id="PF00400">
    <property type="entry name" value="WD40"/>
    <property type="match status" value="1"/>
</dbReference>
<dbReference type="AlphaFoldDB" id="A0AAV1CX54"/>
<evidence type="ECO:0000313" key="2">
    <source>
        <dbReference type="EMBL" id="CAI9099833.1"/>
    </source>
</evidence>
<evidence type="ECO:0000256" key="1">
    <source>
        <dbReference type="PROSITE-ProRule" id="PRU00221"/>
    </source>
</evidence>
<reference evidence="2" key="1">
    <citation type="submission" date="2023-03" db="EMBL/GenBank/DDBJ databases">
        <authorList>
            <person name="Julca I."/>
        </authorList>
    </citation>
    <scope>NUCLEOTIDE SEQUENCE</scope>
</reference>
<name>A0AAV1CX54_OLDCO</name>
<proteinExistence type="predicted"/>
<dbReference type="InterPro" id="IPR045182">
    <property type="entry name" value="JINGUBANG-like"/>
</dbReference>
<dbReference type="InterPro" id="IPR036322">
    <property type="entry name" value="WD40_repeat_dom_sf"/>
</dbReference>
<evidence type="ECO:0000313" key="3">
    <source>
        <dbReference type="Proteomes" id="UP001161247"/>
    </source>
</evidence>
<feature type="repeat" description="WD" evidence="1">
    <location>
        <begin position="106"/>
        <end position="135"/>
    </location>
</feature>
<accession>A0AAV1CX54</accession>
<organism evidence="2 3">
    <name type="scientific">Oldenlandia corymbosa var. corymbosa</name>
    <dbReference type="NCBI Taxonomy" id="529605"/>
    <lineage>
        <taxon>Eukaryota</taxon>
        <taxon>Viridiplantae</taxon>
        <taxon>Streptophyta</taxon>
        <taxon>Embryophyta</taxon>
        <taxon>Tracheophyta</taxon>
        <taxon>Spermatophyta</taxon>
        <taxon>Magnoliopsida</taxon>
        <taxon>eudicotyledons</taxon>
        <taxon>Gunneridae</taxon>
        <taxon>Pentapetalae</taxon>
        <taxon>asterids</taxon>
        <taxon>lamiids</taxon>
        <taxon>Gentianales</taxon>
        <taxon>Rubiaceae</taxon>
        <taxon>Rubioideae</taxon>
        <taxon>Spermacoceae</taxon>
        <taxon>Hedyotis-Oldenlandia complex</taxon>
        <taxon>Oldenlandia</taxon>
    </lineage>
</organism>
<dbReference type="PANTHER" id="PTHR22844">
    <property type="entry name" value="F-BOX AND WD40 DOMAIN PROTEIN"/>
    <property type="match status" value="1"/>
</dbReference>
<dbReference type="SMART" id="SM00320">
    <property type="entry name" value="WD40"/>
    <property type="match status" value="2"/>
</dbReference>
<dbReference type="SUPFAM" id="SSF50978">
    <property type="entry name" value="WD40 repeat-like"/>
    <property type="match status" value="1"/>
</dbReference>
<dbReference type="InterPro" id="IPR001680">
    <property type="entry name" value="WD40_rpt"/>
</dbReference>
<protein>
    <submittedName>
        <fullName evidence="2">OLC1v1036715C1</fullName>
    </submittedName>
</protein>
<dbReference type="PANTHER" id="PTHR22844:SF342">
    <property type="entry name" value="AND WD40 DOMAIN PROTEIN, PUTATIVE-RELATED"/>
    <property type="match status" value="1"/>
</dbReference>
<gene>
    <name evidence="2" type="ORF">OLC1_LOCUS9773</name>
</gene>
<dbReference type="Gene3D" id="2.130.10.10">
    <property type="entry name" value="YVTN repeat-like/Quinoprotein amine dehydrogenase"/>
    <property type="match status" value="1"/>
</dbReference>
<dbReference type="Proteomes" id="UP001161247">
    <property type="component" value="Chromosome 3"/>
</dbReference>
<keyword evidence="1" id="KW-0853">WD repeat</keyword>
<dbReference type="PROSITE" id="PS50082">
    <property type="entry name" value="WD_REPEATS_2"/>
    <property type="match status" value="1"/>
</dbReference>
<dbReference type="EMBL" id="OX459120">
    <property type="protein sequence ID" value="CAI9099833.1"/>
    <property type="molecule type" value="Genomic_DNA"/>
</dbReference>
<keyword evidence="3" id="KW-1185">Reference proteome</keyword>
<dbReference type="InterPro" id="IPR015943">
    <property type="entry name" value="WD40/YVTN_repeat-like_dom_sf"/>
</dbReference>
<sequence>MKHAGPITSRAINVSDDILYSASVKSSLTTASSASDDASIKLSRCSFCSGDRPYSLTITLLAKYSPVKAFTLASDGGILYGECSDGYVHYWLKGWFSGQLQYGAALQGHTHAVMCLANVGNYVVSGSADSSCQVWVGDPQDGQHRCFAALQSHSRPIRCVAAFLG</sequence>